<protein>
    <submittedName>
        <fullName evidence="1">Uncharacterized protein</fullName>
    </submittedName>
</protein>
<sequence>APPTMGRQKGSPVAAYADVVACFQCRARARKCSNGCHTGNSCAQMGLASPGISSGGAIAATGSGALPQAWAAVALARAPAPMPGPAITQGAFPEEGVA</sequence>
<comment type="caution">
    <text evidence="1">The sequence shown here is derived from an EMBL/GenBank/DDBJ whole genome shotgun (WGS) entry which is preliminary data.</text>
</comment>
<organism evidence="1 2">
    <name type="scientific">Polarella glacialis</name>
    <name type="common">Dinoflagellate</name>
    <dbReference type="NCBI Taxonomy" id="89957"/>
    <lineage>
        <taxon>Eukaryota</taxon>
        <taxon>Sar</taxon>
        <taxon>Alveolata</taxon>
        <taxon>Dinophyceae</taxon>
        <taxon>Suessiales</taxon>
        <taxon>Suessiaceae</taxon>
        <taxon>Polarella</taxon>
    </lineage>
</organism>
<proteinExistence type="predicted"/>
<reference evidence="1" key="1">
    <citation type="submission" date="2021-02" db="EMBL/GenBank/DDBJ databases">
        <authorList>
            <person name="Dougan E. K."/>
            <person name="Rhodes N."/>
            <person name="Thang M."/>
            <person name="Chan C."/>
        </authorList>
    </citation>
    <scope>NUCLEOTIDE SEQUENCE</scope>
</reference>
<evidence type="ECO:0000313" key="2">
    <source>
        <dbReference type="Proteomes" id="UP000626109"/>
    </source>
</evidence>
<evidence type="ECO:0000313" key="1">
    <source>
        <dbReference type="EMBL" id="CAE8624139.1"/>
    </source>
</evidence>
<dbReference type="Proteomes" id="UP000626109">
    <property type="component" value="Unassembled WGS sequence"/>
</dbReference>
<name>A0A813GGQ9_POLGL</name>
<accession>A0A813GGQ9</accession>
<feature type="non-terminal residue" evidence="1">
    <location>
        <position position="1"/>
    </location>
</feature>
<gene>
    <name evidence="1" type="ORF">PGLA2088_LOCUS272</name>
</gene>
<dbReference type="AlphaFoldDB" id="A0A813GGQ9"/>
<dbReference type="EMBL" id="CAJNNW010000150">
    <property type="protein sequence ID" value="CAE8624139.1"/>
    <property type="molecule type" value="Genomic_DNA"/>
</dbReference>